<gene>
    <name evidence="2" type="ORF">AMTR_s00132p00026680</name>
</gene>
<dbReference type="AlphaFoldDB" id="W1NDP5"/>
<dbReference type="Gramene" id="ERM93449">
    <property type="protein sequence ID" value="ERM93449"/>
    <property type="gene ID" value="AMTR_s00132p00026680"/>
</dbReference>
<dbReference type="EMBL" id="KI397698">
    <property type="protein sequence ID" value="ERM93449.1"/>
    <property type="molecule type" value="Genomic_DNA"/>
</dbReference>
<evidence type="ECO:0000256" key="1">
    <source>
        <dbReference type="SAM" id="MobiDB-lite"/>
    </source>
</evidence>
<protein>
    <submittedName>
        <fullName evidence="2">Uncharacterized protein</fullName>
    </submittedName>
</protein>
<keyword evidence="3" id="KW-1185">Reference proteome</keyword>
<name>W1NDP5_AMBTC</name>
<feature type="compositionally biased region" description="Basic and acidic residues" evidence="1">
    <location>
        <begin position="26"/>
        <end position="35"/>
    </location>
</feature>
<dbReference type="HOGENOM" id="CLU_2007003_0_0_1"/>
<dbReference type="Proteomes" id="UP000017836">
    <property type="component" value="Unassembled WGS sequence"/>
</dbReference>
<evidence type="ECO:0000313" key="3">
    <source>
        <dbReference type="Proteomes" id="UP000017836"/>
    </source>
</evidence>
<feature type="region of interest" description="Disordered" evidence="1">
    <location>
        <begin position="1"/>
        <end position="36"/>
    </location>
</feature>
<proteinExistence type="predicted"/>
<reference evidence="3" key="1">
    <citation type="journal article" date="2013" name="Science">
        <title>The Amborella genome and the evolution of flowering plants.</title>
        <authorList>
            <consortium name="Amborella Genome Project"/>
        </authorList>
    </citation>
    <scope>NUCLEOTIDE SEQUENCE [LARGE SCALE GENOMIC DNA]</scope>
</reference>
<accession>W1NDP5</accession>
<sequence length="124" mass="13321">MQSKDQATKGSHMPRETCVSARKSRNGADRRHEGHPCLAVGLHGDLSVHGSEVRVAGHAQQNSTLGGLSHRLDSKFLTAESCARLCGVLGKELRTTDSYARQCGALGEVLQGSAVHLIKSYTQR</sequence>
<organism evidence="2 3">
    <name type="scientific">Amborella trichopoda</name>
    <dbReference type="NCBI Taxonomy" id="13333"/>
    <lineage>
        <taxon>Eukaryota</taxon>
        <taxon>Viridiplantae</taxon>
        <taxon>Streptophyta</taxon>
        <taxon>Embryophyta</taxon>
        <taxon>Tracheophyta</taxon>
        <taxon>Spermatophyta</taxon>
        <taxon>Magnoliopsida</taxon>
        <taxon>Amborellales</taxon>
        <taxon>Amborellaceae</taxon>
        <taxon>Amborella</taxon>
    </lineage>
</organism>
<evidence type="ECO:0000313" key="2">
    <source>
        <dbReference type="EMBL" id="ERM93449.1"/>
    </source>
</evidence>